<dbReference type="EMBL" id="CP035503">
    <property type="protein sequence ID" value="QDL37112.1"/>
    <property type="molecule type" value="Genomic_DNA"/>
</dbReference>
<name>A0A515D9K9_9BURK</name>
<keyword evidence="3" id="KW-1185">Reference proteome</keyword>
<evidence type="ECO:0000313" key="3">
    <source>
        <dbReference type="Proteomes" id="UP000316798"/>
    </source>
</evidence>
<dbReference type="InterPro" id="IPR043502">
    <property type="entry name" value="DNA/RNA_pol_sf"/>
</dbReference>
<evidence type="ECO:0000313" key="2">
    <source>
        <dbReference type="EMBL" id="QDL37112.1"/>
    </source>
</evidence>
<dbReference type="KEGG" id="rhf:EUB48_07290"/>
<protein>
    <submittedName>
        <fullName evidence="2">DNA polymerase Y family protein</fullName>
    </submittedName>
</protein>
<sequence length="444" mass="48595">MHWIALLPQAEASQPPDATALGWWALQFTPRVALVDEAVLLEVSGSERLWGGRDRLLARLCKGNEAPAHAIHGQGATSLVALSLLRLGAQGQGVPHHMPDDLPLATLSAARPHLHTLTRLGCQRWGQLRALPRGGVARRFGAPLLEALDAAYGSQPESHDWLALPEVFDLQCELPALVDASPALIFGAQRLLGRLRAWLQARNRGALALELVWSLDARRINGVAVPAEEQLVIRTAEPTQDMTHLGRLMAEHLARVTLPAPVHSLRLRSLETASVATASASLLPAERTPGDSLNQLVERLSARLGAQQVVCLRAQADHRPEQMQSRVAAQDAIRKVANRVDPTRSAGTNDLEEGALYPTWLLREPLRLAVQGERPHHGGPLRLLAGPQRLEAGWWGFDAGSTAALRDYFIAQSEQAGLLWIYRERLARVPARAEVRWFLHGVYA</sequence>
<accession>A0A515D9K9</accession>
<keyword evidence="1" id="KW-0227">DNA damage</keyword>
<dbReference type="OrthoDB" id="625722at2"/>
<evidence type="ECO:0000256" key="1">
    <source>
        <dbReference type="ARBA" id="ARBA00022763"/>
    </source>
</evidence>
<dbReference type="Proteomes" id="UP000316798">
    <property type="component" value="Chromosome"/>
</dbReference>
<dbReference type="InterPro" id="IPR050356">
    <property type="entry name" value="SulA_CellDiv_inhibitor"/>
</dbReference>
<dbReference type="PANTHER" id="PTHR35369:SF2">
    <property type="entry name" value="BLR3025 PROTEIN"/>
    <property type="match status" value="1"/>
</dbReference>
<dbReference type="RefSeq" id="WP_142818279.1">
    <property type="nucleotide sequence ID" value="NZ_CP035503.1"/>
</dbReference>
<dbReference type="AlphaFoldDB" id="A0A515D9K9"/>
<reference evidence="2 3" key="1">
    <citation type="submission" date="2019-01" db="EMBL/GenBank/DDBJ databases">
        <title>Genomic insights into a novel species Rhodoferax sp.</title>
        <authorList>
            <person name="Jin L."/>
        </authorList>
    </citation>
    <scope>NUCLEOTIDE SEQUENCE [LARGE SCALE GENOMIC DNA]</scope>
    <source>
        <strain evidence="2 3">CHu59-6-5</strain>
    </source>
</reference>
<gene>
    <name evidence="2" type="ORF">EUB48_07290</name>
</gene>
<dbReference type="CDD" id="cd03468">
    <property type="entry name" value="PolY_like"/>
    <property type="match status" value="1"/>
</dbReference>
<dbReference type="GO" id="GO:0006281">
    <property type="term" value="P:DNA repair"/>
    <property type="evidence" value="ECO:0007669"/>
    <property type="project" value="TreeGrafter"/>
</dbReference>
<organism evidence="2 3">
    <name type="scientific">Rhodoferax sediminis</name>
    <dbReference type="NCBI Taxonomy" id="2509614"/>
    <lineage>
        <taxon>Bacteria</taxon>
        <taxon>Pseudomonadati</taxon>
        <taxon>Pseudomonadota</taxon>
        <taxon>Betaproteobacteria</taxon>
        <taxon>Burkholderiales</taxon>
        <taxon>Comamonadaceae</taxon>
        <taxon>Rhodoferax</taxon>
    </lineage>
</organism>
<dbReference type="PANTHER" id="PTHR35369">
    <property type="entry name" value="BLR3025 PROTEIN-RELATED"/>
    <property type="match status" value="1"/>
</dbReference>
<dbReference type="SUPFAM" id="SSF56672">
    <property type="entry name" value="DNA/RNA polymerases"/>
    <property type="match status" value="1"/>
</dbReference>
<proteinExistence type="predicted"/>